<gene>
    <name evidence="2" type="ORF">CPAV1605_412</name>
</gene>
<reference evidence="2" key="1">
    <citation type="submission" date="2019-09" db="EMBL/GenBank/DDBJ databases">
        <authorList>
            <person name="Needham M D."/>
        </authorList>
    </citation>
    <scope>NUCLEOTIDE SEQUENCE</scope>
</reference>
<dbReference type="SUPFAM" id="SSF51197">
    <property type="entry name" value="Clavaminate synthase-like"/>
    <property type="match status" value="1"/>
</dbReference>
<evidence type="ECO:0000313" key="2">
    <source>
        <dbReference type="EMBL" id="VVU94687.1"/>
    </source>
</evidence>
<organism evidence="2">
    <name type="scientific">seawater metagenome</name>
    <dbReference type="NCBI Taxonomy" id="1561972"/>
    <lineage>
        <taxon>unclassified sequences</taxon>
        <taxon>metagenomes</taxon>
        <taxon>ecological metagenomes</taxon>
    </lineage>
</organism>
<proteinExistence type="predicted"/>
<dbReference type="Gene3D" id="3.60.130.10">
    <property type="entry name" value="Clavaminate synthase-like"/>
    <property type="match status" value="1"/>
</dbReference>
<name>A0A5E8CHZ3_9ZZZZ</name>
<protein>
    <submittedName>
        <fullName evidence="2">Uncharacterized protein</fullName>
    </submittedName>
</protein>
<dbReference type="InterPro" id="IPR042098">
    <property type="entry name" value="TauD-like_sf"/>
</dbReference>
<sequence length="272" mass="32731">MNEDNHFIVDKFDFDKIVIIKEKLKQYDIVILRNSLSNDIQKIGENIGKLVENYRDDKEKYLLKKITYNNSSNTIFHTDGQHFLYPVEYGIMKYTCLPINTGTIFINNSNFLNYIKKTNFILYQKLSKLWSCHNIYTKSNTKIHSIYHPIIFLYKNKECINYEFQINNTEIINFNKTYQFYYYNSDCNQFTLLNESELDYIIQEIEKLLEKYNSNNSFNKIKEGDIVIYNNLTLMHKEPQYFLNTRREIERILIYSSNLKKSLYGKYSFIVS</sequence>
<accession>A0A5E8CHZ3</accession>
<dbReference type="AlphaFoldDB" id="A0A5E8CHZ3"/>
<dbReference type="EMBL" id="CABVLZ010000002">
    <property type="protein sequence ID" value="VVU94687.1"/>
    <property type="molecule type" value="Genomic_DNA"/>
</dbReference>
<dbReference type="GO" id="GO:0016491">
    <property type="term" value="F:oxidoreductase activity"/>
    <property type="evidence" value="ECO:0007669"/>
    <property type="project" value="UniProtKB-KW"/>
</dbReference>
<evidence type="ECO:0000256" key="1">
    <source>
        <dbReference type="ARBA" id="ARBA00023002"/>
    </source>
</evidence>
<keyword evidence="1" id="KW-0560">Oxidoreductase</keyword>